<proteinExistence type="inferred from homology"/>
<evidence type="ECO:0000256" key="6">
    <source>
        <dbReference type="SAM" id="SignalP"/>
    </source>
</evidence>
<dbReference type="InterPro" id="IPR031330">
    <property type="entry name" value="Gly_Hdrlase_35_cat"/>
</dbReference>
<dbReference type="Proteomes" id="UP001623349">
    <property type="component" value="Unassembled WGS sequence"/>
</dbReference>
<evidence type="ECO:0000313" key="10">
    <source>
        <dbReference type="EMBL" id="GAB1293988.1"/>
    </source>
</evidence>
<dbReference type="PANTHER" id="PTHR23421">
    <property type="entry name" value="BETA-GALACTOSIDASE RELATED"/>
    <property type="match status" value="1"/>
</dbReference>
<dbReference type="Gene3D" id="3.20.20.80">
    <property type="entry name" value="Glycosidases"/>
    <property type="match status" value="1"/>
</dbReference>
<keyword evidence="3 4" id="KW-0326">Glycosidase</keyword>
<evidence type="ECO:0000256" key="5">
    <source>
        <dbReference type="RuleBase" id="RU003679"/>
    </source>
</evidence>
<reference evidence="10 11" key="1">
    <citation type="submission" date="2024-08" db="EMBL/GenBank/DDBJ databases">
        <title>The draft genome of Apodemus speciosus.</title>
        <authorList>
            <person name="Nabeshima K."/>
            <person name="Suzuki S."/>
            <person name="Onuma M."/>
        </authorList>
    </citation>
    <scope>NUCLEOTIDE SEQUENCE [LARGE SCALE GENOMIC DNA]</scope>
    <source>
        <strain evidence="10">IB14-021</strain>
    </source>
</reference>
<keyword evidence="11" id="KW-1185">Reference proteome</keyword>
<dbReference type="SUPFAM" id="SSF49785">
    <property type="entry name" value="Galactose-binding domain-like"/>
    <property type="match status" value="1"/>
</dbReference>
<name>A0ABQ0F3X7_APOSI</name>
<feature type="domain" description="Glycoside hydrolase 35 catalytic" evidence="7">
    <location>
        <begin position="64"/>
        <end position="396"/>
    </location>
</feature>
<dbReference type="SUPFAM" id="SSF51445">
    <property type="entry name" value="(Trans)glycosidases"/>
    <property type="match status" value="1"/>
</dbReference>
<dbReference type="InterPro" id="IPR017853">
    <property type="entry name" value="GH"/>
</dbReference>
<dbReference type="Pfam" id="PF21467">
    <property type="entry name" value="BetaGal_gal-bd"/>
    <property type="match status" value="1"/>
</dbReference>
<dbReference type="InterPro" id="IPR008979">
    <property type="entry name" value="Galactose-bd-like_sf"/>
</dbReference>
<comment type="catalytic activity">
    <reaction evidence="4">
        <text>Hydrolysis of terminal non-reducing beta-D-galactose residues in beta-D-galactosides.</text>
        <dbReference type="EC" id="3.2.1.23"/>
    </reaction>
</comment>
<protein>
    <recommendedName>
        <fullName evidence="4">Beta-galactosidase</fullName>
        <ecNumber evidence="4">3.2.1.23</ecNumber>
    </recommendedName>
</protein>
<evidence type="ECO:0000256" key="2">
    <source>
        <dbReference type="ARBA" id="ARBA00022801"/>
    </source>
</evidence>
<evidence type="ECO:0000259" key="7">
    <source>
        <dbReference type="Pfam" id="PF01301"/>
    </source>
</evidence>
<feature type="chain" id="PRO_5045241019" description="Beta-galactosidase" evidence="6">
    <location>
        <begin position="21"/>
        <end position="734"/>
    </location>
</feature>
<dbReference type="Pfam" id="PF21317">
    <property type="entry name" value="BetaGal_ABD_1"/>
    <property type="match status" value="1"/>
</dbReference>
<keyword evidence="6" id="KW-0732">Signal</keyword>
<evidence type="ECO:0000313" key="11">
    <source>
        <dbReference type="Proteomes" id="UP001623349"/>
    </source>
</evidence>
<dbReference type="PIRSF" id="PIRSF006336">
    <property type="entry name" value="B-gal"/>
    <property type="match status" value="1"/>
</dbReference>
<dbReference type="InterPro" id="IPR001944">
    <property type="entry name" value="Glycoside_Hdrlase_35"/>
</dbReference>
<feature type="domain" description="Beta-galactosidase 1-like first all-beta" evidence="8">
    <location>
        <begin position="443"/>
        <end position="555"/>
    </location>
</feature>
<evidence type="ECO:0000256" key="3">
    <source>
        <dbReference type="ARBA" id="ARBA00023295"/>
    </source>
</evidence>
<dbReference type="PRINTS" id="PR00742">
    <property type="entry name" value="GLHYDRLASE35"/>
</dbReference>
<dbReference type="InterPro" id="IPR026283">
    <property type="entry name" value="B-gal_1-like"/>
</dbReference>
<sequence length="734" mass="83295">MHRSWKRITAIFFLPLVLSGFAPRSDDVFKSPARFSWSRLTPSELKNRSVGLRTETNAQGKAYFTLDGHKFMIVGGSIHYFRVPREYWKDRLLKLQACGFNTVTTYIPWNLHEQERGKFDFSEILDLEAYVLLAETIGLWVILRPGPYICAEVDLGGLPSWLLRNPVTDLRTTSKGFIEAVDKYFDHLIPKILPLQYRHGGPVIAVQVENEYGSFRKDIEYMDYVKKEHESLPHDLEALLKRGIVELLLTSDDKNGIQIGTVKGALATINMHSFIKDSFIKLHTMQSHAGQENDKPIMIMEYWTGWYDSWGSKHMEKSANEIRRTVYKFISYGLSFNMYMFHGGTNFGFINGGRHEKHHIGVVTSYGKNLCLVDYDAVLSEAGDYTDKYFKLRKLFASGSARSLPPLPLLVPKTVYPSVNLSFYLPLFDILPYLNKPIILHTPVTMENLPINNGSGQSFGLVLYETSICFGGRLFASVHDSAQVFLNDKSIGILDENNEFLQIPEIQGCQLLRILVENQGRINYSWRIQNEQKGLSKVVSINGILLKNFTIYSLDMKMSFFKRAPLRILEACSRDLSRPCLLLGNLECWLFSHGHLPAPTIPRPLGISETELSTQEHTLTGPGPPCTHVADVQLGLHVGPDRLEQGLSESCCLSNWHYGFVFINGRNLGRYWDIGPQRTLYLPGPWLHPEDNEVIVFEKIEKGFYIQTRKKPQLQKCSKAGPGLPDAAGVSSEC</sequence>
<accession>A0ABQ0F3X7</accession>
<comment type="similarity">
    <text evidence="1 5">Belongs to the glycosyl hydrolase 35 family.</text>
</comment>
<evidence type="ECO:0000256" key="1">
    <source>
        <dbReference type="ARBA" id="ARBA00009809"/>
    </source>
</evidence>
<evidence type="ECO:0000256" key="4">
    <source>
        <dbReference type="RuleBase" id="RU000675"/>
    </source>
</evidence>
<organism evidence="10 11">
    <name type="scientific">Apodemus speciosus</name>
    <name type="common">Large Japanese field mouse</name>
    <dbReference type="NCBI Taxonomy" id="105296"/>
    <lineage>
        <taxon>Eukaryota</taxon>
        <taxon>Metazoa</taxon>
        <taxon>Chordata</taxon>
        <taxon>Craniata</taxon>
        <taxon>Vertebrata</taxon>
        <taxon>Euteleostomi</taxon>
        <taxon>Mammalia</taxon>
        <taxon>Eutheria</taxon>
        <taxon>Euarchontoglires</taxon>
        <taxon>Glires</taxon>
        <taxon>Rodentia</taxon>
        <taxon>Myomorpha</taxon>
        <taxon>Muroidea</taxon>
        <taxon>Muridae</taxon>
        <taxon>Murinae</taxon>
        <taxon>Apodemus</taxon>
    </lineage>
</organism>
<dbReference type="InterPro" id="IPR048912">
    <property type="entry name" value="BetaGal1-like_ABD1"/>
</dbReference>
<dbReference type="PROSITE" id="PS01182">
    <property type="entry name" value="GLYCOSYL_HYDROL_F35"/>
    <property type="match status" value="1"/>
</dbReference>
<dbReference type="InterPro" id="IPR048913">
    <property type="entry name" value="BetaGal_gal-bd"/>
</dbReference>
<dbReference type="EC" id="3.2.1.23" evidence="4"/>
<feature type="signal peptide" evidence="6">
    <location>
        <begin position="1"/>
        <end position="20"/>
    </location>
</feature>
<evidence type="ECO:0000259" key="8">
    <source>
        <dbReference type="Pfam" id="PF21317"/>
    </source>
</evidence>
<keyword evidence="2 4" id="KW-0378">Hydrolase</keyword>
<comment type="caution">
    <text evidence="10">The sequence shown here is derived from an EMBL/GenBank/DDBJ whole genome shotgun (WGS) entry which is preliminary data.</text>
</comment>
<dbReference type="EMBL" id="BAAFST010000009">
    <property type="protein sequence ID" value="GAB1293988.1"/>
    <property type="molecule type" value="Genomic_DNA"/>
</dbReference>
<feature type="domain" description="Beta-galactosidase galactose-binding" evidence="9">
    <location>
        <begin position="653"/>
        <end position="692"/>
    </location>
</feature>
<dbReference type="Pfam" id="PF01301">
    <property type="entry name" value="Glyco_hydro_35"/>
    <property type="match status" value="1"/>
</dbReference>
<dbReference type="InterPro" id="IPR019801">
    <property type="entry name" value="Glyco_hydro_35_CS"/>
</dbReference>
<gene>
    <name evidence="10" type="ORF">APTSU1_000922100</name>
</gene>
<dbReference type="Gene3D" id="2.60.120.260">
    <property type="entry name" value="Galactose-binding domain-like"/>
    <property type="match status" value="3"/>
</dbReference>
<evidence type="ECO:0000259" key="9">
    <source>
        <dbReference type="Pfam" id="PF21467"/>
    </source>
</evidence>